<dbReference type="InterPro" id="IPR006016">
    <property type="entry name" value="UspA"/>
</dbReference>
<evidence type="ECO:0000313" key="3">
    <source>
        <dbReference type="EMBL" id="TCN48046.1"/>
    </source>
</evidence>
<organism evidence="3 4">
    <name type="scientific">Shinella granuli</name>
    <dbReference type="NCBI Taxonomy" id="323621"/>
    <lineage>
        <taxon>Bacteria</taxon>
        <taxon>Pseudomonadati</taxon>
        <taxon>Pseudomonadota</taxon>
        <taxon>Alphaproteobacteria</taxon>
        <taxon>Hyphomicrobiales</taxon>
        <taxon>Rhizobiaceae</taxon>
        <taxon>Shinella</taxon>
    </lineage>
</organism>
<reference evidence="3 4" key="1">
    <citation type="submission" date="2019-03" db="EMBL/GenBank/DDBJ databases">
        <title>Genomic Encyclopedia of Type Strains, Phase IV (KMG-IV): sequencing the most valuable type-strain genomes for metagenomic binning, comparative biology and taxonomic classification.</title>
        <authorList>
            <person name="Goeker M."/>
        </authorList>
    </citation>
    <scope>NUCLEOTIDE SEQUENCE [LARGE SCALE GENOMIC DNA]</scope>
    <source>
        <strain evidence="3 4">DSM 18401</strain>
    </source>
</reference>
<dbReference type="SUPFAM" id="SSF52402">
    <property type="entry name" value="Adenine nucleotide alpha hydrolases-like"/>
    <property type="match status" value="2"/>
</dbReference>
<dbReference type="PANTHER" id="PTHR46268">
    <property type="entry name" value="STRESS RESPONSE PROTEIN NHAX"/>
    <property type="match status" value="1"/>
</dbReference>
<name>A0A4R2D2Z6_SHIGR</name>
<dbReference type="PRINTS" id="PR01438">
    <property type="entry name" value="UNVRSLSTRESS"/>
</dbReference>
<comment type="similarity">
    <text evidence="1">Belongs to the universal stress protein A family.</text>
</comment>
<dbReference type="PANTHER" id="PTHR46268:SF15">
    <property type="entry name" value="UNIVERSAL STRESS PROTEIN HP_0031"/>
    <property type="match status" value="1"/>
</dbReference>
<dbReference type="Pfam" id="PF00582">
    <property type="entry name" value="Usp"/>
    <property type="match status" value="1"/>
</dbReference>
<dbReference type="CDD" id="cd00293">
    <property type="entry name" value="USP-like"/>
    <property type="match status" value="1"/>
</dbReference>
<keyword evidence="4" id="KW-1185">Reference proteome</keyword>
<proteinExistence type="inferred from homology"/>
<evidence type="ECO:0000259" key="2">
    <source>
        <dbReference type="Pfam" id="PF00582"/>
    </source>
</evidence>
<gene>
    <name evidence="3" type="ORF">EV665_102575</name>
</gene>
<sequence length="280" mass="30000">MTYKTIVAVLSAAEDAGKVTDHALALARETGGHVIGIHAEAPVVVTLIAPMEYPDPNAVLDLQERAQRQSREVEQAFKSRCERDDISYEWRLFTGTAGYASAGVIDSARGADIVIAGQFDPDLDGPAREDIEDLLYESGRPLYLVSNAPAGPAPIERVLLAWNGSREAARAAFDALPFLTGAKEVEIFTVDPPENAMQSRDFCGAELAATLARHGVKTTVASGASGGHSVAEVLNRRATDIDAGLIVMGAYSHSRLRQRLFGGVTSAMMRHARVPTLMSR</sequence>
<evidence type="ECO:0000313" key="4">
    <source>
        <dbReference type="Proteomes" id="UP000295351"/>
    </source>
</evidence>
<comment type="caution">
    <text evidence="3">The sequence shown here is derived from an EMBL/GenBank/DDBJ whole genome shotgun (WGS) entry which is preliminary data.</text>
</comment>
<feature type="domain" description="UspA" evidence="2">
    <location>
        <begin position="157"/>
        <end position="279"/>
    </location>
</feature>
<dbReference type="Proteomes" id="UP000295351">
    <property type="component" value="Unassembled WGS sequence"/>
</dbReference>
<dbReference type="EMBL" id="SLVX01000002">
    <property type="protein sequence ID" value="TCN48046.1"/>
    <property type="molecule type" value="Genomic_DNA"/>
</dbReference>
<protein>
    <submittedName>
        <fullName evidence="3">Universal stress protein family protein</fullName>
    </submittedName>
</protein>
<accession>A0A4R2D2Z6</accession>
<dbReference type="RefSeq" id="WP_064329881.1">
    <property type="nucleotide sequence ID" value="NZ_BAABEI010000012.1"/>
</dbReference>
<evidence type="ECO:0000256" key="1">
    <source>
        <dbReference type="ARBA" id="ARBA00008791"/>
    </source>
</evidence>
<dbReference type="AlphaFoldDB" id="A0A4R2D2Z6"/>
<dbReference type="InterPro" id="IPR006015">
    <property type="entry name" value="Universal_stress_UspA"/>
</dbReference>
<dbReference type="Gene3D" id="3.40.50.12370">
    <property type="match status" value="1"/>
</dbReference>